<evidence type="ECO:0000259" key="4">
    <source>
        <dbReference type="Pfam" id="PF13649"/>
    </source>
</evidence>
<keyword evidence="1 5" id="KW-0489">Methyltransferase</keyword>
<keyword evidence="3" id="KW-0949">S-adenosyl-L-methionine</keyword>
<protein>
    <submittedName>
        <fullName evidence="5">Class I SAM-dependent methyltransferase</fullName>
    </submittedName>
</protein>
<evidence type="ECO:0000313" key="6">
    <source>
        <dbReference type="Proteomes" id="UP000319103"/>
    </source>
</evidence>
<evidence type="ECO:0000256" key="2">
    <source>
        <dbReference type="ARBA" id="ARBA00022679"/>
    </source>
</evidence>
<dbReference type="CDD" id="cd02440">
    <property type="entry name" value="AdoMet_MTases"/>
    <property type="match status" value="1"/>
</dbReference>
<dbReference type="Pfam" id="PF13649">
    <property type="entry name" value="Methyltransf_25"/>
    <property type="match status" value="1"/>
</dbReference>
<name>A0A540WEM8_9ACTN</name>
<dbReference type="OrthoDB" id="9810615at2"/>
<evidence type="ECO:0000256" key="3">
    <source>
        <dbReference type="ARBA" id="ARBA00022691"/>
    </source>
</evidence>
<evidence type="ECO:0000313" key="5">
    <source>
        <dbReference type="EMBL" id="TQF07489.1"/>
    </source>
</evidence>
<dbReference type="EMBL" id="VIGB01000003">
    <property type="protein sequence ID" value="TQF07489.1"/>
    <property type="molecule type" value="Genomic_DNA"/>
</dbReference>
<keyword evidence="6" id="KW-1185">Reference proteome</keyword>
<reference evidence="5 6" key="1">
    <citation type="submission" date="2019-06" db="EMBL/GenBank/DDBJ databases">
        <title>Description of Kitasatospora acidophila sp. nov. isolated from pine grove soil, and reclassification of Streptomyces novaecaesareae to Kitasatospora novaeceasareae comb. nov.</title>
        <authorList>
            <person name="Kim M.J."/>
        </authorList>
    </citation>
    <scope>NUCLEOTIDE SEQUENCE [LARGE SCALE GENOMIC DNA]</scope>
    <source>
        <strain evidence="5 6">MMS16-CNU292</strain>
    </source>
</reference>
<comment type="caution">
    <text evidence="5">The sequence shown here is derived from an EMBL/GenBank/DDBJ whole genome shotgun (WGS) entry which is preliminary data.</text>
</comment>
<dbReference type="PANTHER" id="PTHR43464:SF19">
    <property type="entry name" value="UBIQUINONE BIOSYNTHESIS O-METHYLTRANSFERASE, MITOCHONDRIAL"/>
    <property type="match status" value="1"/>
</dbReference>
<gene>
    <name evidence="5" type="ORF">E6W39_21450</name>
</gene>
<dbReference type="Proteomes" id="UP000319103">
    <property type="component" value="Unassembled WGS sequence"/>
</dbReference>
<keyword evidence="2 5" id="KW-0808">Transferase</keyword>
<feature type="domain" description="Methyltransferase" evidence="4">
    <location>
        <begin position="68"/>
        <end position="160"/>
    </location>
</feature>
<organism evidence="5 6">
    <name type="scientific">Kitasatospora acidiphila</name>
    <dbReference type="NCBI Taxonomy" id="2567942"/>
    <lineage>
        <taxon>Bacteria</taxon>
        <taxon>Bacillati</taxon>
        <taxon>Actinomycetota</taxon>
        <taxon>Actinomycetes</taxon>
        <taxon>Kitasatosporales</taxon>
        <taxon>Streptomycetaceae</taxon>
        <taxon>Kitasatospora</taxon>
    </lineage>
</organism>
<dbReference type="GO" id="GO:0008168">
    <property type="term" value="F:methyltransferase activity"/>
    <property type="evidence" value="ECO:0007669"/>
    <property type="project" value="UniProtKB-KW"/>
</dbReference>
<accession>A0A540WEM8</accession>
<dbReference type="SUPFAM" id="SSF53335">
    <property type="entry name" value="S-adenosyl-L-methionine-dependent methyltransferases"/>
    <property type="match status" value="1"/>
</dbReference>
<dbReference type="Gene3D" id="3.40.50.150">
    <property type="entry name" value="Vaccinia Virus protein VP39"/>
    <property type="match status" value="1"/>
</dbReference>
<proteinExistence type="predicted"/>
<dbReference type="GO" id="GO:0032259">
    <property type="term" value="P:methylation"/>
    <property type="evidence" value="ECO:0007669"/>
    <property type="project" value="UniProtKB-KW"/>
</dbReference>
<dbReference type="InterPro" id="IPR029063">
    <property type="entry name" value="SAM-dependent_MTases_sf"/>
</dbReference>
<evidence type="ECO:0000256" key="1">
    <source>
        <dbReference type="ARBA" id="ARBA00022603"/>
    </source>
</evidence>
<dbReference type="InterPro" id="IPR041698">
    <property type="entry name" value="Methyltransf_25"/>
</dbReference>
<dbReference type="AlphaFoldDB" id="A0A540WEM8"/>
<dbReference type="PANTHER" id="PTHR43464">
    <property type="entry name" value="METHYLTRANSFERASE"/>
    <property type="match status" value="1"/>
</dbReference>
<sequence>MRELPALLEKLGGTGQGATAGTAGYAAAAGQLLEQYESVSFEQVHQRVLPLLPAPPMGAPPAEGWGRVLDLGAGTGRDAAALAGRGYRVTAAEPVAELRELGRRRHAGVDIEWVAGALPQLPGVTGPFDLVMGTAVWMHLSPAERARAFERVLELLAPGGTLVLTVRHGPVPAGRRMFEVPDAELLGQAGAAGLRLVHRDERGDLHGRADVRWSELGFVRD</sequence>